<reference evidence="3 4" key="1">
    <citation type="submission" date="2018-11" db="EMBL/GenBank/DDBJ databases">
        <title>Chitinophaga lutea sp.nov., isolate from arsenic contaminated soil.</title>
        <authorList>
            <person name="Zong Y."/>
        </authorList>
    </citation>
    <scope>NUCLEOTIDE SEQUENCE [LARGE SCALE GENOMIC DNA]</scope>
    <source>
        <strain evidence="3 4">ZY74</strain>
    </source>
</reference>
<evidence type="ECO:0000313" key="3">
    <source>
        <dbReference type="EMBL" id="RPE08401.1"/>
    </source>
</evidence>
<evidence type="ECO:0000313" key="4">
    <source>
        <dbReference type="Proteomes" id="UP000278351"/>
    </source>
</evidence>
<dbReference type="PANTHER" id="PTHR30535">
    <property type="entry name" value="VITAMIN B12-BINDING PROTEIN"/>
    <property type="match status" value="1"/>
</dbReference>
<dbReference type="InterPro" id="IPR054828">
    <property type="entry name" value="Vit_B12_bind_prot"/>
</dbReference>
<organism evidence="3 4">
    <name type="scientific">Chitinophaga lutea</name>
    <dbReference type="NCBI Taxonomy" id="2488634"/>
    <lineage>
        <taxon>Bacteria</taxon>
        <taxon>Pseudomonadati</taxon>
        <taxon>Bacteroidota</taxon>
        <taxon>Chitinophagia</taxon>
        <taxon>Chitinophagales</taxon>
        <taxon>Chitinophagaceae</taxon>
        <taxon>Chitinophaga</taxon>
    </lineage>
</organism>
<dbReference type="InterPro" id="IPR050902">
    <property type="entry name" value="ABC_Transporter_SBP"/>
</dbReference>
<proteinExistence type="predicted"/>
<evidence type="ECO:0000256" key="1">
    <source>
        <dbReference type="ARBA" id="ARBA00022729"/>
    </source>
</evidence>
<protein>
    <submittedName>
        <fullName evidence="3">Cobalamin-binding protein</fullName>
    </submittedName>
</protein>
<dbReference type="Pfam" id="PF01497">
    <property type="entry name" value="Peripla_BP_2"/>
    <property type="match status" value="1"/>
</dbReference>
<dbReference type="NCBIfam" id="NF038402">
    <property type="entry name" value="TroA_like"/>
    <property type="match status" value="1"/>
</dbReference>
<dbReference type="OrthoDB" id="9816357at2"/>
<dbReference type="SUPFAM" id="SSF53807">
    <property type="entry name" value="Helical backbone' metal receptor"/>
    <property type="match status" value="1"/>
</dbReference>
<dbReference type="PROSITE" id="PS50983">
    <property type="entry name" value="FE_B12_PBP"/>
    <property type="match status" value="1"/>
</dbReference>
<sequence>MLYKDQLGREVEIPSPPQRIISVVPSQTELLYDLGAQVLGITKFCVHPDAWFRSITRVGGTKQLNLELIASLQPDLIIANKEENEKAQIEALAARFPVWTSDIRHLADACAMITSLGEILERRHSAQLIRQRIEEGFEALTPLPVAVPTAYFIWRDPWMVAGGDTFIHEMMARCGFRNVFEDLPRYPSISLPQLAASACKLVLLSSEPYPFKEKHIAEIREYVPDADVRLVDGEMFSWYGSRLMHAPAYFEALIRQDGQ</sequence>
<dbReference type="PANTHER" id="PTHR30535:SF35">
    <property type="entry name" value="PERIPLASMIC BINDING PROTEIN"/>
    <property type="match status" value="1"/>
</dbReference>
<dbReference type="RefSeq" id="WP_123847405.1">
    <property type="nucleotide sequence ID" value="NZ_RPDH01000002.1"/>
</dbReference>
<accession>A0A3N4PTQ9</accession>
<dbReference type="EMBL" id="RPDH01000002">
    <property type="protein sequence ID" value="RPE08401.1"/>
    <property type="molecule type" value="Genomic_DNA"/>
</dbReference>
<evidence type="ECO:0000259" key="2">
    <source>
        <dbReference type="PROSITE" id="PS50983"/>
    </source>
</evidence>
<gene>
    <name evidence="3" type="ORF">EGT74_15240</name>
</gene>
<name>A0A3N4PTQ9_9BACT</name>
<dbReference type="Proteomes" id="UP000278351">
    <property type="component" value="Unassembled WGS sequence"/>
</dbReference>
<keyword evidence="1" id="KW-0732">Signal</keyword>
<dbReference type="AlphaFoldDB" id="A0A3N4PTQ9"/>
<dbReference type="Gene3D" id="3.40.50.1980">
    <property type="entry name" value="Nitrogenase molybdenum iron protein domain"/>
    <property type="match status" value="2"/>
</dbReference>
<dbReference type="InterPro" id="IPR002491">
    <property type="entry name" value="ABC_transptr_periplasmic_BD"/>
</dbReference>
<feature type="domain" description="Fe/B12 periplasmic-binding" evidence="2">
    <location>
        <begin position="19"/>
        <end position="259"/>
    </location>
</feature>
<keyword evidence="4" id="KW-1185">Reference proteome</keyword>
<comment type="caution">
    <text evidence="3">The sequence shown here is derived from an EMBL/GenBank/DDBJ whole genome shotgun (WGS) entry which is preliminary data.</text>
</comment>